<accession>A0A4Y7SXH7</accession>
<dbReference type="GO" id="GO:0019843">
    <property type="term" value="F:rRNA binding"/>
    <property type="evidence" value="ECO:0007669"/>
    <property type="project" value="InterPro"/>
</dbReference>
<dbReference type="EMBL" id="QPFP01000047">
    <property type="protein sequence ID" value="TEB26565.1"/>
    <property type="molecule type" value="Genomic_DNA"/>
</dbReference>
<evidence type="ECO:0000256" key="1">
    <source>
        <dbReference type="ARBA" id="ARBA00004604"/>
    </source>
</evidence>
<name>A0A4Y7SXH7_COPMI</name>
<keyword evidence="4" id="KW-0539">Nucleus</keyword>
<keyword evidence="3" id="KW-0690">Ribosome biogenesis</keyword>
<feature type="domain" description="Brix" evidence="6">
    <location>
        <begin position="43"/>
        <end position="241"/>
    </location>
</feature>
<dbReference type="InterPro" id="IPR007109">
    <property type="entry name" value="Brix"/>
</dbReference>
<comment type="subcellular location">
    <subcellularLocation>
        <location evidence="1">Nucleus</location>
        <location evidence="1">Nucleolus</location>
    </subcellularLocation>
</comment>
<feature type="compositionally biased region" description="Basic and acidic residues" evidence="5">
    <location>
        <begin position="22"/>
        <end position="32"/>
    </location>
</feature>
<sequence length="300" mass="34388">MASVLKSQTANASKALQKGKRKAEDMDVDEHSQIQPKNKKNKQRVLMLSSRGVTHRMRHLMNDLETLLPHIKKDAKLDSKNHLNLLPELADLNNCNNTLYFEARRHEDLYLWAAKTPNGPSIKMHVQNIHTMDELKMTGNCLKGSRGLLSFDKRFDEREWGRLTKELFTHIFGVPSTARKAKPFIDHILTFSLLDNKIWFRNFQIVEKDPLKPNGPPETSLVEIGPRFVLTPIRIFEGAFGGATVYSNPEFISPAAVRSAIRREQGSKYGQRKQAEEDSERRKDSRRLEEDELAVSKVFA</sequence>
<reference evidence="7 8" key="1">
    <citation type="journal article" date="2019" name="Nat. Ecol. Evol.">
        <title>Megaphylogeny resolves global patterns of mushroom evolution.</title>
        <authorList>
            <person name="Varga T."/>
            <person name="Krizsan K."/>
            <person name="Foldi C."/>
            <person name="Dima B."/>
            <person name="Sanchez-Garcia M."/>
            <person name="Sanchez-Ramirez S."/>
            <person name="Szollosi G.J."/>
            <person name="Szarkandi J.G."/>
            <person name="Papp V."/>
            <person name="Albert L."/>
            <person name="Andreopoulos W."/>
            <person name="Angelini C."/>
            <person name="Antonin V."/>
            <person name="Barry K.W."/>
            <person name="Bougher N.L."/>
            <person name="Buchanan P."/>
            <person name="Buyck B."/>
            <person name="Bense V."/>
            <person name="Catcheside P."/>
            <person name="Chovatia M."/>
            <person name="Cooper J."/>
            <person name="Damon W."/>
            <person name="Desjardin D."/>
            <person name="Finy P."/>
            <person name="Geml J."/>
            <person name="Haridas S."/>
            <person name="Hughes K."/>
            <person name="Justo A."/>
            <person name="Karasinski D."/>
            <person name="Kautmanova I."/>
            <person name="Kiss B."/>
            <person name="Kocsube S."/>
            <person name="Kotiranta H."/>
            <person name="LaButti K.M."/>
            <person name="Lechner B.E."/>
            <person name="Liimatainen K."/>
            <person name="Lipzen A."/>
            <person name="Lukacs Z."/>
            <person name="Mihaltcheva S."/>
            <person name="Morgado L.N."/>
            <person name="Niskanen T."/>
            <person name="Noordeloos M.E."/>
            <person name="Ohm R.A."/>
            <person name="Ortiz-Santana B."/>
            <person name="Ovrebo C."/>
            <person name="Racz N."/>
            <person name="Riley R."/>
            <person name="Savchenko A."/>
            <person name="Shiryaev A."/>
            <person name="Soop K."/>
            <person name="Spirin V."/>
            <person name="Szebenyi C."/>
            <person name="Tomsovsky M."/>
            <person name="Tulloss R.E."/>
            <person name="Uehling J."/>
            <person name="Grigoriev I.V."/>
            <person name="Vagvolgyi C."/>
            <person name="Papp T."/>
            <person name="Martin F.M."/>
            <person name="Miettinen O."/>
            <person name="Hibbett D.S."/>
            <person name="Nagy L.G."/>
        </authorList>
    </citation>
    <scope>NUCLEOTIDE SEQUENCE [LARGE SCALE GENOMIC DNA]</scope>
    <source>
        <strain evidence="7 8">FP101781</strain>
    </source>
</reference>
<dbReference type="PROSITE" id="PS50833">
    <property type="entry name" value="BRIX"/>
    <property type="match status" value="1"/>
</dbReference>
<evidence type="ECO:0000259" key="6">
    <source>
        <dbReference type="PROSITE" id="PS50833"/>
    </source>
</evidence>
<dbReference type="PANTHER" id="PTHR13634">
    <property type="entry name" value="RIBOSOME BIOGENESIS PROTEIN BRIX"/>
    <property type="match status" value="1"/>
</dbReference>
<evidence type="ECO:0000256" key="2">
    <source>
        <dbReference type="ARBA" id="ARBA00006369"/>
    </source>
</evidence>
<protein>
    <submittedName>
        <fullName evidence="7">Ribosome biogenesis protein BRX1</fullName>
    </submittedName>
</protein>
<dbReference type="STRING" id="71717.A0A4Y7SXH7"/>
<feature type="compositionally biased region" description="Polar residues" evidence="5">
    <location>
        <begin position="1"/>
        <end position="14"/>
    </location>
</feature>
<dbReference type="Proteomes" id="UP000298030">
    <property type="component" value="Unassembled WGS sequence"/>
</dbReference>
<evidence type="ECO:0000313" key="7">
    <source>
        <dbReference type="EMBL" id="TEB26565.1"/>
    </source>
</evidence>
<dbReference type="PANTHER" id="PTHR13634:SF0">
    <property type="entry name" value="RIBOSOME BIOGENESIS PROTEIN BRX1 HOMOLOG"/>
    <property type="match status" value="1"/>
</dbReference>
<evidence type="ECO:0000256" key="3">
    <source>
        <dbReference type="ARBA" id="ARBA00022517"/>
    </source>
</evidence>
<evidence type="ECO:0000313" key="8">
    <source>
        <dbReference type="Proteomes" id="UP000298030"/>
    </source>
</evidence>
<dbReference type="GO" id="GO:0005730">
    <property type="term" value="C:nucleolus"/>
    <property type="evidence" value="ECO:0007669"/>
    <property type="project" value="UniProtKB-SubCell"/>
</dbReference>
<comment type="similarity">
    <text evidence="2">Belongs to the BRX1 family.</text>
</comment>
<feature type="region of interest" description="Disordered" evidence="5">
    <location>
        <begin position="263"/>
        <end position="300"/>
    </location>
</feature>
<dbReference type="OrthoDB" id="1638493at2759"/>
<feature type="compositionally biased region" description="Basic and acidic residues" evidence="5">
    <location>
        <begin position="273"/>
        <end position="289"/>
    </location>
</feature>
<dbReference type="AlphaFoldDB" id="A0A4Y7SXH7"/>
<evidence type="ECO:0000256" key="4">
    <source>
        <dbReference type="ARBA" id="ARBA00023242"/>
    </source>
</evidence>
<dbReference type="InterPro" id="IPR026532">
    <property type="entry name" value="BRX1"/>
</dbReference>
<dbReference type="SMART" id="SM00879">
    <property type="entry name" value="Brix"/>
    <property type="match status" value="1"/>
</dbReference>
<gene>
    <name evidence="7" type="ORF">FA13DRAFT_1756255</name>
</gene>
<dbReference type="GO" id="GO:0006364">
    <property type="term" value="P:rRNA processing"/>
    <property type="evidence" value="ECO:0007669"/>
    <property type="project" value="InterPro"/>
</dbReference>
<organism evidence="7 8">
    <name type="scientific">Coprinellus micaceus</name>
    <name type="common">Glistening ink-cap mushroom</name>
    <name type="synonym">Coprinus micaceus</name>
    <dbReference type="NCBI Taxonomy" id="71717"/>
    <lineage>
        <taxon>Eukaryota</taxon>
        <taxon>Fungi</taxon>
        <taxon>Dikarya</taxon>
        <taxon>Basidiomycota</taxon>
        <taxon>Agaricomycotina</taxon>
        <taxon>Agaricomycetes</taxon>
        <taxon>Agaricomycetidae</taxon>
        <taxon>Agaricales</taxon>
        <taxon>Agaricineae</taxon>
        <taxon>Psathyrellaceae</taxon>
        <taxon>Coprinellus</taxon>
    </lineage>
</organism>
<dbReference type="GO" id="GO:0000027">
    <property type="term" value="P:ribosomal large subunit assembly"/>
    <property type="evidence" value="ECO:0007669"/>
    <property type="project" value="TreeGrafter"/>
</dbReference>
<dbReference type="Pfam" id="PF04427">
    <property type="entry name" value="Brix"/>
    <property type="match status" value="1"/>
</dbReference>
<proteinExistence type="inferred from homology"/>
<keyword evidence="8" id="KW-1185">Reference proteome</keyword>
<feature type="region of interest" description="Disordered" evidence="5">
    <location>
        <begin position="1"/>
        <end position="44"/>
    </location>
</feature>
<comment type="caution">
    <text evidence="7">The sequence shown here is derived from an EMBL/GenBank/DDBJ whole genome shotgun (WGS) entry which is preliminary data.</text>
</comment>
<evidence type="ECO:0000256" key="5">
    <source>
        <dbReference type="SAM" id="MobiDB-lite"/>
    </source>
</evidence>
<dbReference type="SUPFAM" id="SSF52954">
    <property type="entry name" value="Class II aaRS ABD-related"/>
    <property type="match status" value="1"/>
</dbReference>